<dbReference type="Proteomes" id="UP000829720">
    <property type="component" value="Unassembled WGS sequence"/>
</dbReference>
<protein>
    <submittedName>
        <fullName evidence="1">Uncharacterized protein</fullName>
    </submittedName>
</protein>
<accession>A0A8T3CR37</accession>
<reference evidence="1" key="1">
    <citation type="submission" date="2021-01" db="EMBL/GenBank/DDBJ databases">
        <authorList>
            <person name="Zahm M."/>
            <person name="Roques C."/>
            <person name="Cabau C."/>
            <person name="Klopp C."/>
            <person name="Donnadieu C."/>
            <person name="Jouanno E."/>
            <person name="Lampietro C."/>
            <person name="Louis A."/>
            <person name="Herpin A."/>
            <person name="Echchiki A."/>
            <person name="Berthelot C."/>
            <person name="Parey E."/>
            <person name="Roest-Crollius H."/>
            <person name="Braasch I."/>
            <person name="Postlethwait J."/>
            <person name="Bobe J."/>
            <person name="Montfort J."/>
            <person name="Bouchez O."/>
            <person name="Begum T."/>
            <person name="Mejri S."/>
            <person name="Adams A."/>
            <person name="Chen W.-J."/>
            <person name="Guiguen Y."/>
        </authorList>
    </citation>
    <scope>NUCLEOTIDE SEQUENCE</scope>
    <source>
        <tissue evidence="1">Blood</tissue>
    </source>
</reference>
<dbReference type="EMBL" id="JAERUA010000021">
    <property type="protein sequence ID" value="KAI1885018.1"/>
    <property type="molecule type" value="Genomic_DNA"/>
</dbReference>
<name>A0A8T3CR37_9TELE</name>
<comment type="caution">
    <text evidence="1">The sequence shown here is derived from an EMBL/GenBank/DDBJ whole genome shotgun (WGS) entry which is preliminary data.</text>
</comment>
<organism evidence="1 2">
    <name type="scientific">Albula goreensis</name>
    <dbReference type="NCBI Taxonomy" id="1534307"/>
    <lineage>
        <taxon>Eukaryota</taxon>
        <taxon>Metazoa</taxon>
        <taxon>Chordata</taxon>
        <taxon>Craniata</taxon>
        <taxon>Vertebrata</taxon>
        <taxon>Euteleostomi</taxon>
        <taxon>Actinopterygii</taxon>
        <taxon>Neopterygii</taxon>
        <taxon>Teleostei</taxon>
        <taxon>Albuliformes</taxon>
        <taxon>Albulidae</taxon>
        <taxon>Albula</taxon>
    </lineage>
</organism>
<proteinExistence type="predicted"/>
<dbReference type="AlphaFoldDB" id="A0A8T3CR37"/>
<evidence type="ECO:0000313" key="2">
    <source>
        <dbReference type="Proteomes" id="UP000829720"/>
    </source>
</evidence>
<evidence type="ECO:0000313" key="1">
    <source>
        <dbReference type="EMBL" id="KAI1885018.1"/>
    </source>
</evidence>
<keyword evidence="2" id="KW-1185">Reference proteome</keyword>
<sequence>MEGIICYGSTVYPPSPPQIPPSLLTGASWYCWYSDTRSFESRLASVNLLEDLALEHHGDVSEQGLLNDSTVPREEAGRHLEALGDGTGRCLSLCLFTSIFSTSHVKRSSQKTMAKIAHMLAEFNEIFQTACLPEECLFISHILFPLGLANKLIWQALKHGAVEFNSLPLNIS</sequence>
<gene>
    <name evidence="1" type="ORF">AGOR_G00215860</name>
</gene>